<keyword evidence="6 8" id="KW-1133">Transmembrane helix</keyword>
<dbReference type="PANTHER" id="PTHR13929">
    <property type="entry name" value="1,4-DIHYDROXY-2-NAPHTHOATE OCTAPRENYLTRANSFERASE"/>
    <property type="match status" value="1"/>
</dbReference>
<reference evidence="11 12" key="1">
    <citation type="submission" date="2022-04" db="EMBL/GenBank/DDBJ databases">
        <title>Human microbiome associated bacterial genomes.</title>
        <authorList>
            <person name="Sandstrom S."/>
            <person name="Salamzade R."/>
            <person name="Kalan L.R."/>
        </authorList>
    </citation>
    <scope>NUCLEOTIDE SEQUENCE [LARGE SCALE GENOMIC DNA]</scope>
    <source>
        <strain evidence="12">p3-SID1799</strain>
    </source>
</reference>
<feature type="transmembrane region" description="Helical" evidence="8">
    <location>
        <begin position="186"/>
        <end position="204"/>
    </location>
</feature>
<evidence type="ECO:0000256" key="6">
    <source>
        <dbReference type="ARBA" id="ARBA00022989"/>
    </source>
</evidence>
<dbReference type="InterPro" id="IPR004657">
    <property type="entry name" value="MenA"/>
</dbReference>
<evidence type="ECO:0000256" key="1">
    <source>
        <dbReference type="ARBA" id="ARBA00004141"/>
    </source>
</evidence>
<dbReference type="EMBL" id="JALXSQ010000008">
    <property type="protein sequence ID" value="MCT2042384.1"/>
    <property type="molecule type" value="Genomic_DNA"/>
</dbReference>
<sequence>MSPKKKPAQVKRAEQTRRREANAKKAQSPALPKGIRKRPHAAVTPKKAHPSQQPRKQLTGGARSGGRRVSTFGAWLEGARLRTLPLAIVPVLLGTGEAHASARPTEWQWLLALGCLAVALFLQIGVNYANDYSDGIRGTDDFRVGPPRLTGSGLAKPEHVKRAAFICFGIAAVVGLALVIATAHWWLLAVGAAAIAAAWFYTGGKHPYGYYGLGEVFVFIFFGLVATAGTLFIQRGVVTTNGWLVAVAAGLFSCAVLMVNNIRDIEQDRLARKRTLAVLIGDRAARISFAVMALAPFVVAAMFYITIPATVFSFGALLLIAPAVIITLMADEPKDLVLALKLTSFGALVYALGIAIPLMLPTVY</sequence>
<keyword evidence="2 8" id="KW-0474">Menaquinone biosynthesis</keyword>
<evidence type="ECO:0000256" key="9">
    <source>
        <dbReference type="NCBIfam" id="TIGR00751"/>
    </source>
</evidence>
<dbReference type="NCBIfam" id="NF004751">
    <property type="entry name" value="PRK06080.1-3"/>
    <property type="match status" value="1"/>
</dbReference>
<dbReference type="GO" id="GO:0046428">
    <property type="term" value="F:1,4-dihydroxy-2-naphthoate polyprenyltransferase activity"/>
    <property type="evidence" value="ECO:0007669"/>
    <property type="project" value="UniProtKB-EC"/>
</dbReference>
<feature type="compositionally biased region" description="Basic and acidic residues" evidence="10">
    <location>
        <begin position="11"/>
        <end position="23"/>
    </location>
</feature>
<dbReference type="PANTHER" id="PTHR13929:SF0">
    <property type="entry name" value="UBIA PRENYLTRANSFERASE DOMAIN-CONTAINING PROTEIN 1"/>
    <property type="match status" value="1"/>
</dbReference>
<feature type="transmembrane region" description="Helical" evidence="8">
    <location>
        <begin position="109"/>
        <end position="129"/>
    </location>
</feature>
<evidence type="ECO:0000256" key="4">
    <source>
        <dbReference type="ARBA" id="ARBA00022679"/>
    </source>
</evidence>
<feature type="transmembrane region" description="Helical" evidence="8">
    <location>
        <begin position="342"/>
        <end position="360"/>
    </location>
</feature>
<keyword evidence="5 8" id="KW-0812">Transmembrane</keyword>
<proteinExistence type="inferred from homology"/>
<keyword evidence="7 8" id="KW-0472">Membrane</keyword>
<keyword evidence="12" id="KW-1185">Reference proteome</keyword>
<dbReference type="HAMAP" id="MF_01937">
    <property type="entry name" value="MenA_1"/>
    <property type="match status" value="1"/>
</dbReference>
<dbReference type="Gene3D" id="1.10.357.140">
    <property type="entry name" value="UbiA prenyltransferase"/>
    <property type="match status" value="1"/>
</dbReference>
<dbReference type="CDD" id="cd13962">
    <property type="entry name" value="PT_UbiA_UBIAD1"/>
    <property type="match status" value="1"/>
</dbReference>
<accession>A0ABT2HVN8</accession>
<feature type="transmembrane region" description="Helical" evidence="8">
    <location>
        <begin position="243"/>
        <end position="263"/>
    </location>
</feature>
<gene>
    <name evidence="8" type="primary">menA</name>
    <name evidence="11" type="ORF">M3D15_03390</name>
</gene>
<dbReference type="Proteomes" id="UP001525379">
    <property type="component" value="Unassembled WGS sequence"/>
</dbReference>
<evidence type="ECO:0000256" key="10">
    <source>
        <dbReference type="SAM" id="MobiDB-lite"/>
    </source>
</evidence>
<evidence type="ECO:0000256" key="8">
    <source>
        <dbReference type="HAMAP-Rule" id="MF_01937"/>
    </source>
</evidence>
<protein>
    <recommendedName>
        <fullName evidence="8 9">1,4-dihydroxy-2-naphthoate octaprenyltransferase</fullName>
        <shortName evidence="8">DHNA-octaprenyltransferase</shortName>
        <ecNumber evidence="8 9">2.5.1.74</ecNumber>
    </recommendedName>
</protein>
<feature type="transmembrane region" description="Helical" evidence="8">
    <location>
        <begin position="163"/>
        <end position="180"/>
    </location>
</feature>
<feature type="transmembrane region" description="Helical" evidence="8">
    <location>
        <begin position="311"/>
        <end position="330"/>
    </location>
</feature>
<dbReference type="EC" id="2.5.1.74" evidence="8 9"/>
<comment type="pathway">
    <text evidence="8">Quinol/quinone metabolism; menaquinone biosynthesis; menaquinol from 1,4-dihydroxy-2-naphthoate: step 1/2.</text>
</comment>
<comment type="similarity">
    <text evidence="8">Belongs to the MenA family. Type 1 subfamily.</text>
</comment>
<comment type="subcellular location">
    <subcellularLocation>
        <location evidence="8">Cell membrane</location>
        <topology evidence="8">Multi-pass membrane protein</topology>
    </subcellularLocation>
    <subcellularLocation>
        <location evidence="1">Membrane</location>
        <topology evidence="1">Multi-pass membrane protein</topology>
    </subcellularLocation>
</comment>
<comment type="caution">
    <text evidence="11">The sequence shown here is derived from an EMBL/GenBank/DDBJ whole genome shotgun (WGS) entry which is preliminary data.</text>
</comment>
<feature type="transmembrane region" description="Helical" evidence="8">
    <location>
        <begin position="284"/>
        <end position="305"/>
    </location>
</feature>
<keyword evidence="4 8" id="KW-0808">Transferase</keyword>
<feature type="region of interest" description="Disordered" evidence="10">
    <location>
        <begin position="1"/>
        <end position="67"/>
    </location>
</feature>
<name>A0ABT2HVN8_9MICO</name>
<keyword evidence="3 8" id="KW-1003">Cell membrane</keyword>
<dbReference type="InterPro" id="IPR026046">
    <property type="entry name" value="UBIAD1"/>
</dbReference>
<evidence type="ECO:0000256" key="5">
    <source>
        <dbReference type="ARBA" id="ARBA00022692"/>
    </source>
</evidence>
<feature type="transmembrane region" description="Helical" evidence="8">
    <location>
        <begin position="216"/>
        <end position="237"/>
    </location>
</feature>
<evidence type="ECO:0000313" key="11">
    <source>
        <dbReference type="EMBL" id="MCT2042384.1"/>
    </source>
</evidence>
<evidence type="ECO:0000256" key="7">
    <source>
        <dbReference type="ARBA" id="ARBA00023136"/>
    </source>
</evidence>
<dbReference type="Pfam" id="PF01040">
    <property type="entry name" value="UbiA"/>
    <property type="match status" value="1"/>
</dbReference>
<comment type="function">
    <text evidence="8">Conversion of 1,4-dihydroxy-2-naphthoate (DHNA) to demethylmenaquinone (DMK).</text>
</comment>
<comment type="catalytic activity">
    <reaction evidence="8">
        <text>an all-trans-polyprenyl diphosphate + 1,4-dihydroxy-2-naphthoate + H(+) = a 2-demethylmenaquinol + CO2 + diphosphate</text>
        <dbReference type="Rhea" id="RHEA:26478"/>
        <dbReference type="Rhea" id="RHEA-COMP:9563"/>
        <dbReference type="Rhea" id="RHEA-COMP:9564"/>
        <dbReference type="ChEBI" id="CHEBI:11173"/>
        <dbReference type="ChEBI" id="CHEBI:15378"/>
        <dbReference type="ChEBI" id="CHEBI:16526"/>
        <dbReference type="ChEBI" id="CHEBI:33019"/>
        <dbReference type="ChEBI" id="CHEBI:55437"/>
        <dbReference type="ChEBI" id="CHEBI:58914"/>
        <dbReference type="EC" id="2.5.1.74"/>
    </reaction>
</comment>
<dbReference type="InterPro" id="IPR044878">
    <property type="entry name" value="UbiA_sf"/>
</dbReference>
<dbReference type="InterPro" id="IPR000537">
    <property type="entry name" value="UbiA_prenyltransferase"/>
</dbReference>
<organism evidence="11 12">
    <name type="scientific">Pseudoclavibacter albus</name>
    <dbReference type="NCBI Taxonomy" id="272241"/>
    <lineage>
        <taxon>Bacteria</taxon>
        <taxon>Bacillati</taxon>
        <taxon>Actinomycetota</taxon>
        <taxon>Actinomycetes</taxon>
        <taxon>Micrococcales</taxon>
        <taxon>Microbacteriaceae</taxon>
        <taxon>Pseudoclavibacter</taxon>
    </lineage>
</organism>
<evidence type="ECO:0000256" key="3">
    <source>
        <dbReference type="ARBA" id="ARBA00022475"/>
    </source>
</evidence>
<evidence type="ECO:0000256" key="2">
    <source>
        <dbReference type="ARBA" id="ARBA00022428"/>
    </source>
</evidence>
<evidence type="ECO:0000313" key="12">
    <source>
        <dbReference type="Proteomes" id="UP001525379"/>
    </source>
</evidence>
<dbReference type="NCBIfam" id="TIGR00751">
    <property type="entry name" value="menA"/>
    <property type="match status" value="1"/>
</dbReference>